<organism evidence="3">
    <name type="scientific">Streptantibioticus silvisoli</name>
    <dbReference type="NCBI Taxonomy" id="2705255"/>
    <lineage>
        <taxon>Bacteria</taxon>
        <taxon>Bacillati</taxon>
        <taxon>Actinomycetota</taxon>
        <taxon>Actinomycetes</taxon>
        <taxon>Kitasatosporales</taxon>
        <taxon>Streptomycetaceae</taxon>
        <taxon>Streptantibioticus</taxon>
    </lineage>
</organism>
<protein>
    <submittedName>
        <fullName evidence="3">Uncharacterized protein</fullName>
    </submittedName>
</protein>
<name>A0AA90JZD6_9ACTN</name>
<evidence type="ECO:0000313" key="2">
    <source>
        <dbReference type="EMBL" id="MDI5966070.1"/>
    </source>
</evidence>
<dbReference type="Proteomes" id="UP001156398">
    <property type="component" value="Unassembled WGS sequence"/>
</dbReference>
<keyword evidence="4" id="KW-1185">Reference proteome</keyword>
<evidence type="ECO:0000256" key="1">
    <source>
        <dbReference type="SAM" id="MobiDB-lite"/>
    </source>
</evidence>
<dbReference type="EMBL" id="JAAGKO020000045">
    <property type="protein sequence ID" value="MDI5966070.1"/>
    <property type="molecule type" value="Genomic_DNA"/>
</dbReference>
<dbReference type="RefSeq" id="WP_271314998.1">
    <property type="nucleotide sequence ID" value="NZ_JAAGKO020000045.1"/>
</dbReference>
<evidence type="ECO:0000313" key="3">
    <source>
        <dbReference type="EMBL" id="MDI5971966.1"/>
    </source>
</evidence>
<feature type="compositionally biased region" description="Polar residues" evidence="1">
    <location>
        <begin position="1"/>
        <end position="18"/>
    </location>
</feature>
<evidence type="ECO:0000313" key="4">
    <source>
        <dbReference type="Proteomes" id="UP001156398"/>
    </source>
</evidence>
<accession>A0AA90JZD6</accession>
<gene>
    <name evidence="2" type="ORF">POF43_025640</name>
    <name evidence="3" type="ORF">POF50_021950</name>
</gene>
<sequence>MQQSTQEALAGSPVSTSVDPKAVAALQQRIARFRSSGAADDKPYTYHR</sequence>
<proteinExistence type="predicted"/>
<comment type="caution">
    <text evidence="3">The sequence shown here is derived from an EMBL/GenBank/DDBJ whole genome shotgun (WGS) entry which is preliminary data.</text>
</comment>
<dbReference type="EMBL" id="JABXJJ020000027">
    <property type="protein sequence ID" value="MDI5971966.1"/>
    <property type="molecule type" value="Genomic_DNA"/>
</dbReference>
<feature type="region of interest" description="Disordered" evidence="1">
    <location>
        <begin position="1"/>
        <end position="20"/>
    </location>
</feature>
<dbReference type="AlphaFoldDB" id="A0AA90JZD6"/>
<reference evidence="3 4" key="1">
    <citation type="submission" date="2023-05" db="EMBL/GenBank/DDBJ databases">
        <title>Streptantibioticus silvisoli sp. nov., acidotolerant actinomycetes 1 from pine litter.</title>
        <authorList>
            <person name="Swiecimska M."/>
            <person name="Golinska P."/>
            <person name="Sangal V."/>
            <person name="Wachnowicz B."/>
            <person name="Goodfellow M."/>
        </authorList>
    </citation>
    <scope>NUCLEOTIDE SEQUENCE</scope>
    <source>
        <strain evidence="3">SL13</strain>
        <strain evidence="2 4">SL54</strain>
    </source>
</reference>